<evidence type="ECO:0000256" key="5">
    <source>
        <dbReference type="ARBA" id="ARBA00022777"/>
    </source>
</evidence>
<dbReference type="InterPro" id="IPR004654">
    <property type="entry name" value="ROK_glcA"/>
</dbReference>
<dbReference type="InterPro" id="IPR043129">
    <property type="entry name" value="ATPase_NBD"/>
</dbReference>
<comment type="similarity">
    <text evidence="1">Belongs to the ROK (NagC/XylR) family.</text>
</comment>
<dbReference type="GO" id="GO:0006096">
    <property type="term" value="P:glycolytic process"/>
    <property type="evidence" value="ECO:0007669"/>
    <property type="project" value="InterPro"/>
</dbReference>
<evidence type="ECO:0000256" key="7">
    <source>
        <dbReference type="ARBA" id="ARBA00032386"/>
    </source>
</evidence>
<dbReference type="GO" id="GO:0005524">
    <property type="term" value="F:ATP binding"/>
    <property type="evidence" value="ECO:0007669"/>
    <property type="project" value="UniProtKB-KW"/>
</dbReference>
<dbReference type="Gene3D" id="3.30.420.40">
    <property type="match status" value="2"/>
</dbReference>
<proteinExistence type="inferred from homology"/>
<protein>
    <recommendedName>
        <fullName evidence="2">Glucokinase</fullName>
    </recommendedName>
    <alternativeName>
        <fullName evidence="7">Glucose kinase</fullName>
    </alternativeName>
</protein>
<keyword evidence="6" id="KW-0067">ATP-binding</keyword>
<reference evidence="8 9" key="1">
    <citation type="journal article" date="2015" name="Geomicrobiol. J.">
        <title>Caldisalinibacter kiritimatiensis gen. nov., sp. nov., a moderately thermohalophilic thiosulfate-reducing bacterium from a hypersaline microbial mat.</title>
        <authorList>
            <person name="Ben Hania W."/>
            <person name="Joseph M."/>
            <person name="Fiebig A."/>
            <person name="Bunk B."/>
            <person name="Klenk H.-P."/>
            <person name="Fardeau M.-L."/>
            <person name="Spring S."/>
        </authorList>
    </citation>
    <scope>NUCLEOTIDE SEQUENCE [LARGE SCALE GENOMIC DNA]</scope>
    <source>
        <strain evidence="8 9">L21-TH-D2</strain>
    </source>
</reference>
<keyword evidence="5 8" id="KW-0418">Kinase</keyword>
<dbReference type="SUPFAM" id="SSF53067">
    <property type="entry name" value="Actin-like ATPase domain"/>
    <property type="match status" value="1"/>
</dbReference>
<dbReference type="OrthoDB" id="9810372at2"/>
<name>R1CNZ9_9FIRM</name>
<keyword evidence="3 8" id="KW-0808">Transferase</keyword>
<dbReference type="GO" id="GO:0004340">
    <property type="term" value="F:glucokinase activity"/>
    <property type="evidence" value="ECO:0007669"/>
    <property type="project" value="InterPro"/>
</dbReference>
<evidence type="ECO:0000256" key="6">
    <source>
        <dbReference type="ARBA" id="ARBA00022840"/>
    </source>
</evidence>
<evidence type="ECO:0000313" key="9">
    <source>
        <dbReference type="Proteomes" id="UP000013378"/>
    </source>
</evidence>
<dbReference type="Proteomes" id="UP000013378">
    <property type="component" value="Unassembled WGS sequence"/>
</dbReference>
<dbReference type="AlphaFoldDB" id="R1CNZ9"/>
<dbReference type="GO" id="GO:0005737">
    <property type="term" value="C:cytoplasm"/>
    <property type="evidence" value="ECO:0007669"/>
    <property type="project" value="InterPro"/>
</dbReference>
<evidence type="ECO:0000256" key="1">
    <source>
        <dbReference type="ARBA" id="ARBA00006479"/>
    </source>
</evidence>
<gene>
    <name evidence="8" type="ORF">L21TH_1536</name>
</gene>
<evidence type="ECO:0000313" key="8">
    <source>
        <dbReference type="EMBL" id="EOD00426.1"/>
    </source>
</evidence>
<dbReference type="eggNOG" id="COG1940">
    <property type="taxonomic scope" value="Bacteria"/>
</dbReference>
<evidence type="ECO:0000256" key="2">
    <source>
        <dbReference type="ARBA" id="ARBA00014701"/>
    </source>
</evidence>
<keyword evidence="4" id="KW-0547">Nucleotide-binding</keyword>
<dbReference type="STRING" id="1304284.L21TH_1536"/>
<dbReference type="EMBL" id="ARZA01000173">
    <property type="protein sequence ID" value="EOD00426.1"/>
    <property type="molecule type" value="Genomic_DNA"/>
</dbReference>
<evidence type="ECO:0000256" key="4">
    <source>
        <dbReference type="ARBA" id="ARBA00022741"/>
    </source>
</evidence>
<dbReference type="NCBIfam" id="TIGR00744">
    <property type="entry name" value="ROK_glcA_fam"/>
    <property type="match status" value="1"/>
</dbReference>
<dbReference type="RefSeq" id="WP_006313382.1">
    <property type="nucleotide sequence ID" value="NZ_ARZA01000173.1"/>
</dbReference>
<accession>R1CNZ9</accession>
<dbReference type="Pfam" id="PF00480">
    <property type="entry name" value="ROK"/>
    <property type="match status" value="1"/>
</dbReference>
<evidence type="ECO:0000256" key="3">
    <source>
        <dbReference type="ARBA" id="ARBA00022679"/>
    </source>
</evidence>
<dbReference type="InterPro" id="IPR000600">
    <property type="entry name" value="ROK"/>
</dbReference>
<comment type="caution">
    <text evidence="8">The sequence shown here is derived from an EMBL/GenBank/DDBJ whole genome shotgun (WGS) entry which is preliminary data.</text>
</comment>
<dbReference type="PANTHER" id="PTHR18964:SF149">
    <property type="entry name" value="BIFUNCTIONAL UDP-N-ACETYLGLUCOSAMINE 2-EPIMERASE_N-ACETYLMANNOSAMINE KINASE"/>
    <property type="match status" value="1"/>
</dbReference>
<dbReference type="PATRIC" id="fig|1304284.3.peg.1505"/>
<sequence>MYIGIDIGGTAIKAGLVNENGEILYKKEIRTRAEREYKDIERDIIELIKDLIKRSNEYGKNVKSIGLGIPGIGDVTGDFVVYCTNLGWRNVPLGKNLKSQFNLPIYIENDATVAGLAENVKGATKGSNSSIFITLGTGVGGGIIIDGKVYSGAHGTGSEIGHMIVGENFYDCNCGNNGCLETFASATAIIKYTTKIIKHGNNDTLILEKTGGDLNKITAKLVFDCAKEGDKVANESIDRMVKYLSIGIANLLNTLDPEIVAIGGGVSKAGDFLLEKVRKQVGSYLLYKDIKYADIVLATLGNDAGLVGAAMLGKYK</sequence>
<dbReference type="PANTHER" id="PTHR18964">
    <property type="entry name" value="ROK (REPRESSOR, ORF, KINASE) FAMILY"/>
    <property type="match status" value="1"/>
</dbReference>
<keyword evidence="9" id="KW-1185">Reference proteome</keyword>
<organism evidence="8 9">
    <name type="scientific">Caldisalinibacter kiritimatiensis</name>
    <dbReference type="NCBI Taxonomy" id="1304284"/>
    <lineage>
        <taxon>Bacteria</taxon>
        <taxon>Bacillati</taxon>
        <taxon>Bacillota</taxon>
        <taxon>Tissierellia</taxon>
        <taxon>Tissierellales</taxon>
        <taxon>Thermohalobacteraceae</taxon>
        <taxon>Caldisalinibacter</taxon>
    </lineage>
</organism>